<dbReference type="EMBL" id="FXAM01000001">
    <property type="protein sequence ID" value="SMF96573.1"/>
    <property type="molecule type" value="Genomic_DNA"/>
</dbReference>
<organism evidence="1 2">
    <name type="scientific">Methylomagnum ishizawai</name>
    <dbReference type="NCBI Taxonomy" id="1760988"/>
    <lineage>
        <taxon>Bacteria</taxon>
        <taxon>Pseudomonadati</taxon>
        <taxon>Pseudomonadota</taxon>
        <taxon>Gammaproteobacteria</taxon>
        <taxon>Methylococcales</taxon>
        <taxon>Methylococcaceae</taxon>
        <taxon>Methylomagnum</taxon>
    </lineage>
</organism>
<name>A0A1Y6D701_9GAMM</name>
<accession>A0A1Y6D701</accession>
<keyword evidence="2" id="KW-1185">Reference proteome</keyword>
<proteinExistence type="predicted"/>
<gene>
    <name evidence="1" type="ORF">SAMN02949497_3975</name>
</gene>
<sequence length="384" mass="42939">MNVRIRDKALFQQLSHLDVRAYLSSQRWREEGRLGDKASIHAKEDAAGRTWEILLPSRENLGDYPERMAEALKTLAEVENRSELAVYRDLQTSGFDAIRARAPSGDAGGTIVLADGVILHAEAQNMLMAAACSVRRPQPAYHVGKSLETVDYIQTVRLGQTEPGSYIITLLSPVTPTLKRNGQQSLFDDEPFSRQVTLRLAQAWEALADAASEAAASDDFAAFQQRVDQGVNANLCESIAKLTQTCGGIELGLSWARVRLSPKPNVRRQFSKETGRLIEEAAREFRRNEPRLDCPIVGLVLGLDRRPDEFDGKATLQVLVDDKPRRVRAVFEPSEYEKVIRAFRERAALVLDGDLYPVGQRYELRNPRNMALLVDTDEPDNLGR</sequence>
<dbReference type="OrthoDB" id="7839994at2"/>
<evidence type="ECO:0000313" key="1">
    <source>
        <dbReference type="EMBL" id="SMF96573.1"/>
    </source>
</evidence>
<dbReference type="STRING" id="1760988.SAMN02949497_3975"/>
<dbReference type="AlphaFoldDB" id="A0A1Y6D701"/>
<evidence type="ECO:0000313" key="2">
    <source>
        <dbReference type="Proteomes" id="UP000192923"/>
    </source>
</evidence>
<protein>
    <submittedName>
        <fullName evidence="1">Uncharacterized protein</fullName>
    </submittedName>
</protein>
<reference evidence="1 2" key="1">
    <citation type="submission" date="2016-12" db="EMBL/GenBank/DDBJ databases">
        <authorList>
            <person name="Song W.-J."/>
            <person name="Kurnit D.M."/>
        </authorList>
    </citation>
    <scope>NUCLEOTIDE SEQUENCE [LARGE SCALE GENOMIC DNA]</scope>
    <source>
        <strain evidence="1 2">175</strain>
    </source>
</reference>
<dbReference type="Proteomes" id="UP000192923">
    <property type="component" value="Unassembled WGS sequence"/>
</dbReference>
<dbReference type="RefSeq" id="WP_085215445.1">
    <property type="nucleotide sequence ID" value="NZ_FXAM01000001.1"/>
</dbReference>